<name>A0ABS8VK93_DATST</name>
<dbReference type="PANTHER" id="PTHR44083:SF35">
    <property type="entry name" value="TOPLESS-RELATED PROTEIN 4-LIKE ISOFORM X1"/>
    <property type="match status" value="1"/>
</dbReference>
<accession>A0ABS8VK93</accession>
<organism evidence="1 2">
    <name type="scientific">Datura stramonium</name>
    <name type="common">Jimsonweed</name>
    <name type="synonym">Common thornapple</name>
    <dbReference type="NCBI Taxonomy" id="4076"/>
    <lineage>
        <taxon>Eukaryota</taxon>
        <taxon>Viridiplantae</taxon>
        <taxon>Streptophyta</taxon>
        <taxon>Embryophyta</taxon>
        <taxon>Tracheophyta</taxon>
        <taxon>Spermatophyta</taxon>
        <taxon>Magnoliopsida</taxon>
        <taxon>eudicotyledons</taxon>
        <taxon>Gunneridae</taxon>
        <taxon>Pentapetalae</taxon>
        <taxon>asterids</taxon>
        <taxon>lamiids</taxon>
        <taxon>Solanales</taxon>
        <taxon>Solanaceae</taxon>
        <taxon>Solanoideae</taxon>
        <taxon>Datureae</taxon>
        <taxon>Datura</taxon>
    </lineage>
</organism>
<dbReference type="EMBL" id="JACEIK010005125">
    <property type="protein sequence ID" value="MCE0480780.1"/>
    <property type="molecule type" value="Genomic_DNA"/>
</dbReference>
<dbReference type="InterPro" id="IPR027728">
    <property type="entry name" value="Topless_fam"/>
</dbReference>
<comment type="caution">
    <text evidence="1">The sequence shown here is derived from an EMBL/GenBank/DDBJ whole genome shotgun (WGS) entry which is preliminary data.</text>
</comment>
<gene>
    <name evidence="1" type="ORF">HAX54_037888</name>
</gene>
<evidence type="ECO:0000313" key="2">
    <source>
        <dbReference type="Proteomes" id="UP000823775"/>
    </source>
</evidence>
<sequence length="69" mass="7461">MHTSTNFTGYLPPPANNRHHANASIVSQLLQPSNGTLMTNDTNDTNSEDVVPCFSLSKNESSCQLLKGN</sequence>
<dbReference type="Proteomes" id="UP000823775">
    <property type="component" value="Unassembled WGS sequence"/>
</dbReference>
<proteinExistence type="predicted"/>
<protein>
    <submittedName>
        <fullName evidence="1">Uncharacterized protein</fullName>
    </submittedName>
</protein>
<reference evidence="1 2" key="1">
    <citation type="journal article" date="2021" name="BMC Genomics">
        <title>Datura genome reveals duplications of psychoactive alkaloid biosynthetic genes and high mutation rate following tissue culture.</title>
        <authorList>
            <person name="Rajewski A."/>
            <person name="Carter-House D."/>
            <person name="Stajich J."/>
            <person name="Litt A."/>
        </authorList>
    </citation>
    <scope>NUCLEOTIDE SEQUENCE [LARGE SCALE GENOMIC DNA]</scope>
    <source>
        <strain evidence="1">AR-01</strain>
    </source>
</reference>
<keyword evidence="2" id="KW-1185">Reference proteome</keyword>
<dbReference type="PANTHER" id="PTHR44083">
    <property type="entry name" value="TOPLESS-RELATED PROTEIN 1-RELATED"/>
    <property type="match status" value="1"/>
</dbReference>
<evidence type="ECO:0000313" key="1">
    <source>
        <dbReference type="EMBL" id="MCE0480780.1"/>
    </source>
</evidence>